<keyword evidence="8" id="KW-0547">Nucleotide-binding</keyword>
<keyword evidence="3 23" id="KW-0436">Ligase</keyword>
<dbReference type="InterPro" id="IPR014144">
    <property type="entry name" value="LigD_PE_domain"/>
</dbReference>
<evidence type="ECO:0000256" key="21">
    <source>
        <dbReference type="SAM" id="MobiDB-lite"/>
    </source>
</evidence>
<evidence type="ECO:0000259" key="22">
    <source>
        <dbReference type="PROSITE" id="PS50160"/>
    </source>
</evidence>
<dbReference type="Gene3D" id="2.40.50.140">
    <property type="entry name" value="Nucleic acid-binding proteins"/>
    <property type="match status" value="1"/>
</dbReference>
<feature type="domain" description="ATP-dependent DNA ligase family profile" evidence="22">
    <location>
        <begin position="359"/>
        <end position="492"/>
    </location>
</feature>
<dbReference type="InterPro" id="IPR014143">
    <property type="entry name" value="NHEJ_ligase_prk"/>
</dbReference>
<dbReference type="Gene3D" id="3.90.920.10">
    <property type="entry name" value="DNA primase, PRIM domain"/>
    <property type="match status" value="1"/>
</dbReference>
<evidence type="ECO:0000256" key="5">
    <source>
        <dbReference type="ARBA" id="ARBA00022695"/>
    </source>
</evidence>
<evidence type="ECO:0000256" key="8">
    <source>
        <dbReference type="ARBA" id="ARBA00022741"/>
    </source>
</evidence>
<evidence type="ECO:0000256" key="16">
    <source>
        <dbReference type="ARBA" id="ARBA00023204"/>
    </source>
</evidence>
<keyword evidence="12" id="KW-0067">ATP-binding</keyword>
<dbReference type="NCBIfam" id="TIGR02778">
    <property type="entry name" value="ligD_pol"/>
    <property type="match status" value="1"/>
</dbReference>
<keyword evidence="17" id="KW-0464">Manganese</keyword>
<dbReference type="PANTHER" id="PTHR42705">
    <property type="entry name" value="BIFUNCTIONAL NON-HOMOLOGOUS END JOINING PROTEIN LIGD"/>
    <property type="match status" value="1"/>
</dbReference>
<dbReference type="GO" id="GO:0006281">
    <property type="term" value="P:DNA repair"/>
    <property type="evidence" value="ECO:0007669"/>
    <property type="project" value="UniProtKB-KW"/>
</dbReference>
<dbReference type="CDD" id="cd07971">
    <property type="entry name" value="OBF_DNA_ligase_LigD"/>
    <property type="match status" value="1"/>
</dbReference>
<evidence type="ECO:0000256" key="6">
    <source>
        <dbReference type="ARBA" id="ARBA00022722"/>
    </source>
</evidence>
<dbReference type="InterPro" id="IPR012310">
    <property type="entry name" value="DNA_ligase_ATP-dep_cent"/>
</dbReference>
<dbReference type="RefSeq" id="WP_132030158.1">
    <property type="nucleotide sequence ID" value="NZ_SMAI01000002.1"/>
</dbReference>
<evidence type="ECO:0000256" key="1">
    <source>
        <dbReference type="ARBA" id="ARBA00001936"/>
    </source>
</evidence>
<gene>
    <name evidence="23" type="ORF">EDC64_102155</name>
</gene>
<comment type="cofactor">
    <cofactor evidence="1">
        <name>Mn(2+)</name>
        <dbReference type="ChEBI" id="CHEBI:29035"/>
    </cofactor>
</comment>
<dbReference type="InterPro" id="IPR033651">
    <property type="entry name" value="PaeLigD_Pol-like"/>
</dbReference>
<feature type="region of interest" description="Disordered" evidence="21">
    <location>
        <begin position="161"/>
        <end position="262"/>
    </location>
</feature>
<dbReference type="GO" id="GO:0006310">
    <property type="term" value="P:DNA recombination"/>
    <property type="evidence" value="ECO:0007669"/>
    <property type="project" value="UniProtKB-KW"/>
</dbReference>
<evidence type="ECO:0000256" key="12">
    <source>
        <dbReference type="ARBA" id="ARBA00022840"/>
    </source>
</evidence>
<dbReference type="InterPro" id="IPR014145">
    <property type="entry name" value="LigD_pol_dom"/>
</dbReference>
<keyword evidence="7" id="KW-0479">Metal-binding</keyword>
<dbReference type="SUPFAM" id="SSF50249">
    <property type="entry name" value="Nucleic acid-binding proteins"/>
    <property type="match status" value="1"/>
</dbReference>
<dbReference type="GO" id="GO:0003910">
    <property type="term" value="F:DNA ligase (ATP) activity"/>
    <property type="evidence" value="ECO:0007669"/>
    <property type="project" value="UniProtKB-EC"/>
</dbReference>
<dbReference type="Proteomes" id="UP000294664">
    <property type="component" value="Unassembled WGS sequence"/>
</dbReference>
<proteinExistence type="predicted"/>
<evidence type="ECO:0000313" key="24">
    <source>
        <dbReference type="Proteomes" id="UP000294664"/>
    </source>
</evidence>
<comment type="catalytic activity">
    <reaction evidence="20">
        <text>ATP + (deoxyribonucleotide)n-3'-hydroxyl + 5'-phospho-(deoxyribonucleotide)m = (deoxyribonucleotide)n+m + AMP + diphosphate.</text>
        <dbReference type="EC" id="6.5.1.1"/>
    </reaction>
</comment>
<dbReference type="NCBIfam" id="NF004628">
    <property type="entry name" value="PRK05972.1"/>
    <property type="match status" value="1"/>
</dbReference>
<comment type="caution">
    <text evidence="23">The sequence shown here is derived from an EMBL/GenBank/DDBJ whole genome shotgun (WGS) entry which is preliminary data.</text>
</comment>
<evidence type="ECO:0000256" key="17">
    <source>
        <dbReference type="ARBA" id="ARBA00023211"/>
    </source>
</evidence>
<dbReference type="InterPro" id="IPR012309">
    <property type="entry name" value="DNA_ligase_ATP-dep_C"/>
</dbReference>
<keyword evidence="4" id="KW-0808">Transferase</keyword>
<dbReference type="EC" id="6.5.1.1" evidence="2"/>
<evidence type="ECO:0000256" key="19">
    <source>
        <dbReference type="ARBA" id="ARBA00029943"/>
    </source>
</evidence>
<dbReference type="NCBIfam" id="TIGR02776">
    <property type="entry name" value="NHEJ_ligase_prk"/>
    <property type="match status" value="1"/>
</dbReference>
<dbReference type="GO" id="GO:0005524">
    <property type="term" value="F:ATP binding"/>
    <property type="evidence" value="ECO:0007669"/>
    <property type="project" value="UniProtKB-KW"/>
</dbReference>
<keyword evidence="13" id="KW-0239">DNA-directed DNA polymerase</keyword>
<dbReference type="Pfam" id="PF04679">
    <property type="entry name" value="DNA_ligase_A_C"/>
    <property type="match status" value="1"/>
</dbReference>
<evidence type="ECO:0000256" key="7">
    <source>
        <dbReference type="ARBA" id="ARBA00022723"/>
    </source>
</evidence>
<keyword evidence="16" id="KW-0234">DNA repair</keyword>
<evidence type="ECO:0000256" key="3">
    <source>
        <dbReference type="ARBA" id="ARBA00022598"/>
    </source>
</evidence>
<dbReference type="NCBIfam" id="TIGR02779">
    <property type="entry name" value="NHEJ_ligase_lig"/>
    <property type="match status" value="1"/>
</dbReference>
<dbReference type="Pfam" id="PF13298">
    <property type="entry name" value="LigD_N"/>
    <property type="match status" value="1"/>
</dbReference>
<evidence type="ECO:0000256" key="11">
    <source>
        <dbReference type="ARBA" id="ARBA00022839"/>
    </source>
</evidence>
<dbReference type="InterPro" id="IPR014146">
    <property type="entry name" value="LigD_ligase_dom"/>
</dbReference>
<sequence length="875" mass="94217">MALDRYNAKRDFARTKEPRGEAGADGGRAYLIQKHDARRLHYDLRLELDGVLLSWAVTRGPSLVPGEKRLAVHVEDHPLAYGDFEGTIPKGEYGGGTVLLWDRGSWAPIGDAKKGLKKGHLEFTLDGEKLTGRWHLVRLRGKPGEKRENWLLIKSEDAAARAPEAPDILEERPESVKTGRQIPDIAGEAPGWSSKTGAIASARDKTAGTKKTAADSAGRSAGRSARAKTAGSPSPRKPRGESTMQKGGTPPPTALEGARPGPLPDFLPPLLATRVMAAPAGEAWIHEIKFDGYRIQARISGGKVRLLTRGGLDWTARFGAAIVDALRALPADAALMDGELVVEGAGGASDFSALQADLSASRKDRFILYLFDLMHLDGADLTGCPLIVRKAALAALLDGAGDPLRVSAHFEEDGALVLRHACRLSLEGVVSKKRDSRYVPGRGRTWVKSRCAERQELVIAGYVPSTTGRDAIGSLVLGYYGPDGLVHAGRVGTGFSQATAGALMRELKPLKRKTSPFAARLPAEAARGAVFVAPDRVAEVEFRGWTADGSLRHAAFRGLRDDKDPREVVRESGGDAMAQAPRSKVRLTHPDRLYWPDAGVTKAGLADYYAEVWRAIAPFVVNRPLALVRCPEGIAGQCFFQKHVWRGAAKAIRLMPDPKAPDDQPLVSVADLDGLIGLVQAGVLEIHPWGATFDALEQPDQMIFDLDPGEGVAWPEVIAAALEVRARLAARGLESFVKTSGGKGLHVVAPLVPKADWTVVKPFTKALADEMAKDAPDRFVATVAKAKRTGRILIDYLRNGRGSTAVAPYSTRARPGAPVSMPLAWEDLSPEIGPAHFTVLNTVARLAALERDPWADFRAAAKPLPVPASRRRKRD</sequence>
<keyword evidence="9" id="KW-0227">DNA damage</keyword>
<protein>
    <recommendedName>
        <fullName evidence="2">DNA ligase (ATP)</fullName>
        <ecNumber evidence="2">6.5.1.1</ecNumber>
    </recommendedName>
    <alternativeName>
        <fullName evidence="19">NHEJ DNA polymerase</fullName>
    </alternativeName>
</protein>
<dbReference type="AlphaFoldDB" id="A0A4R3M1W7"/>
<dbReference type="GO" id="GO:0003677">
    <property type="term" value="F:DNA binding"/>
    <property type="evidence" value="ECO:0007669"/>
    <property type="project" value="UniProtKB-KW"/>
</dbReference>
<dbReference type="Pfam" id="PF01068">
    <property type="entry name" value="DNA_ligase_A_M"/>
    <property type="match status" value="1"/>
</dbReference>
<dbReference type="OrthoDB" id="9802472at2"/>
<keyword evidence="10" id="KW-0378">Hydrolase</keyword>
<dbReference type="CDD" id="cd04862">
    <property type="entry name" value="PaeLigD_Pol_like"/>
    <property type="match status" value="1"/>
</dbReference>
<dbReference type="Pfam" id="PF21686">
    <property type="entry name" value="LigD_Prim-Pol"/>
    <property type="match status" value="1"/>
</dbReference>
<keyword evidence="24" id="KW-1185">Reference proteome</keyword>
<evidence type="ECO:0000256" key="14">
    <source>
        <dbReference type="ARBA" id="ARBA00023125"/>
    </source>
</evidence>
<evidence type="ECO:0000256" key="9">
    <source>
        <dbReference type="ARBA" id="ARBA00022763"/>
    </source>
</evidence>
<evidence type="ECO:0000256" key="20">
    <source>
        <dbReference type="ARBA" id="ARBA00034003"/>
    </source>
</evidence>
<dbReference type="Gene3D" id="3.30.470.30">
    <property type="entry name" value="DNA ligase/mRNA capping enzyme"/>
    <property type="match status" value="1"/>
</dbReference>
<evidence type="ECO:0000256" key="15">
    <source>
        <dbReference type="ARBA" id="ARBA00023172"/>
    </source>
</evidence>
<feature type="compositionally biased region" description="Low complexity" evidence="21">
    <location>
        <begin position="214"/>
        <end position="232"/>
    </location>
</feature>
<organism evidence="23 24">
    <name type="scientific">Aquabacter spiritensis</name>
    <dbReference type="NCBI Taxonomy" id="933073"/>
    <lineage>
        <taxon>Bacteria</taxon>
        <taxon>Pseudomonadati</taxon>
        <taxon>Pseudomonadota</taxon>
        <taxon>Alphaproteobacteria</taxon>
        <taxon>Hyphomicrobiales</taxon>
        <taxon>Xanthobacteraceae</taxon>
        <taxon>Aquabacter</taxon>
    </lineage>
</organism>
<dbReference type="CDD" id="cd07906">
    <property type="entry name" value="Adenylation_DNA_ligase_LigD_LigC"/>
    <property type="match status" value="1"/>
</dbReference>
<keyword evidence="11" id="KW-0269">Exonuclease</keyword>
<dbReference type="SUPFAM" id="SSF56091">
    <property type="entry name" value="DNA ligase/mRNA capping enzyme, catalytic domain"/>
    <property type="match status" value="1"/>
</dbReference>
<dbReference type="GO" id="GO:0003887">
    <property type="term" value="F:DNA-directed DNA polymerase activity"/>
    <property type="evidence" value="ECO:0007669"/>
    <property type="project" value="UniProtKB-KW"/>
</dbReference>
<evidence type="ECO:0000256" key="13">
    <source>
        <dbReference type="ARBA" id="ARBA00022932"/>
    </source>
</evidence>
<dbReference type="PANTHER" id="PTHR42705:SF2">
    <property type="entry name" value="BIFUNCTIONAL NON-HOMOLOGOUS END JOINING PROTEIN LIGD"/>
    <property type="match status" value="1"/>
</dbReference>
<dbReference type="EMBL" id="SMAI01000002">
    <property type="protein sequence ID" value="TCT06676.1"/>
    <property type="molecule type" value="Genomic_DNA"/>
</dbReference>
<dbReference type="Gene3D" id="3.30.1490.70">
    <property type="match status" value="1"/>
</dbReference>
<name>A0A4R3M1W7_9HYPH</name>
<keyword evidence="6" id="KW-0540">Nuclease</keyword>
<dbReference type="InterPro" id="IPR012340">
    <property type="entry name" value="NA-bd_OB-fold"/>
</dbReference>
<accession>A0A4R3M1W7</accession>
<keyword evidence="14" id="KW-0238">DNA-binding</keyword>
<dbReference type="GO" id="GO:0046872">
    <property type="term" value="F:metal ion binding"/>
    <property type="evidence" value="ECO:0007669"/>
    <property type="project" value="UniProtKB-KW"/>
</dbReference>
<dbReference type="InterPro" id="IPR052171">
    <property type="entry name" value="NHEJ_LigD"/>
</dbReference>
<dbReference type="PROSITE" id="PS50160">
    <property type="entry name" value="DNA_LIGASE_A3"/>
    <property type="match status" value="1"/>
</dbReference>
<keyword evidence="5" id="KW-0548">Nucleotidyltransferase</keyword>
<keyword evidence="18" id="KW-0511">Multifunctional enzyme</keyword>
<evidence type="ECO:0000256" key="4">
    <source>
        <dbReference type="ARBA" id="ARBA00022679"/>
    </source>
</evidence>
<reference evidence="23 24" key="1">
    <citation type="submission" date="2019-03" db="EMBL/GenBank/DDBJ databases">
        <title>Genomic Encyclopedia of Type Strains, Phase IV (KMG-IV): sequencing the most valuable type-strain genomes for metagenomic binning, comparative biology and taxonomic classification.</title>
        <authorList>
            <person name="Goeker M."/>
        </authorList>
    </citation>
    <scope>NUCLEOTIDE SEQUENCE [LARGE SCALE GENOMIC DNA]</scope>
    <source>
        <strain evidence="23 24">DSM 9035</strain>
    </source>
</reference>
<dbReference type="NCBIfam" id="TIGR02777">
    <property type="entry name" value="LigD_PE_dom"/>
    <property type="match status" value="1"/>
</dbReference>
<dbReference type="GO" id="GO:0004527">
    <property type="term" value="F:exonuclease activity"/>
    <property type="evidence" value="ECO:0007669"/>
    <property type="project" value="UniProtKB-KW"/>
</dbReference>
<evidence type="ECO:0000256" key="18">
    <source>
        <dbReference type="ARBA" id="ARBA00023268"/>
    </source>
</evidence>
<evidence type="ECO:0000256" key="10">
    <source>
        <dbReference type="ARBA" id="ARBA00022801"/>
    </source>
</evidence>
<evidence type="ECO:0000313" key="23">
    <source>
        <dbReference type="EMBL" id="TCT06676.1"/>
    </source>
</evidence>
<evidence type="ECO:0000256" key="2">
    <source>
        <dbReference type="ARBA" id="ARBA00012727"/>
    </source>
</evidence>
<keyword evidence="15" id="KW-0233">DNA recombination</keyword>